<dbReference type="Gene3D" id="1.50.10.10">
    <property type="match status" value="1"/>
</dbReference>
<dbReference type="PANTHER" id="PTHR12654">
    <property type="entry name" value="BILE ACID BETA-GLUCOSIDASE-RELATED"/>
    <property type="match status" value="1"/>
</dbReference>
<dbReference type="InterPro" id="IPR006775">
    <property type="entry name" value="GH116_catalytic"/>
</dbReference>
<dbReference type="SUPFAM" id="SSF48208">
    <property type="entry name" value="Six-hairpin glycosidases"/>
    <property type="match status" value="1"/>
</dbReference>
<dbReference type="Pfam" id="PF12215">
    <property type="entry name" value="Glyco_hydr_116N"/>
    <property type="match status" value="1"/>
</dbReference>
<dbReference type="OrthoDB" id="1007311at2"/>
<dbReference type="InterPro" id="IPR008928">
    <property type="entry name" value="6-hairpin_glycosidase_sf"/>
</dbReference>
<name>A0A1N6JYM0_9BACT</name>
<evidence type="ECO:0000259" key="1">
    <source>
        <dbReference type="Pfam" id="PF04685"/>
    </source>
</evidence>
<dbReference type="EMBL" id="FSRA01000002">
    <property type="protein sequence ID" value="SIO49227.1"/>
    <property type="molecule type" value="Genomic_DNA"/>
</dbReference>
<organism evidence="3 4">
    <name type="scientific">Chitinophaga niabensis</name>
    <dbReference type="NCBI Taxonomy" id="536979"/>
    <lineage>
        <taxon>Bacteria</taxon>
        <taxon>Pseudomonadati</taxon>
        <taxon>Bacteroidota</taxon>
        <taxon>Chitinophagia</taxon>
        <taxon>Chitinophagales</taxon>
        <taxon>Chitinophagaceae</taxon>
        <taxon>Chitinophaga</taxon>
    </lineage>
</organism>
<dbReference type="Proteomes" id="UP000185003">
    <property type="component" value="Unassembled WGS sequence"/>
</dbReference>
<dbReference type="InterPro" id="IPR052566">
    <property type="entry name" value="Non-lysos_glucosylceramidase"/>
</dbReference>
<dbReference type="GO" id="GO:0005975">
    <property type="term" value="P:carbohydrate metabolic process"/>
    <property type="evidence" value="ECO:0007669"/>
    <property type="project" value="InterPro"/>
</dbReference>
<proteinExistence type="predicted"/>
<evidence type="ECO:0000313" key="4">
    <source>
        <dbReference type="Proteomes" id="UP000185003"/>
    </source>
</evidence>
<reference evidence="3 4" key="1">
    <citation type="submission" date="2016-11" db="EMBL/GenBank/DDBJ databases">
        <authorList>
            <person name="Jaros S."/>
            <person name="Januszkiewicz K."/>
            <person name="Wedrychowicz H."/>
        </authorList>
    </citation>
    <scope>NUCLEOTIDE SEQUENCE [LARGE SCALE GENOMIC DNA]</scope>
    <source>
        <strain evidence="3 4">DSM 24787</strain>
    </source>
</reference>
<dbReference type="RefSeq" id="WP_074241990.1">
    <property type="nucleotide sequence ID" value="NZ_FSRA01000002.1"/>
</dbReference>
<feature type="domain" description="Glycosyl-hydrolase family 116 catalytic region" evidence="1">
    <location>
        <begin position="471"/>
        <end position="749"/>
    </location>
</feature>
<evidence type="ECO:0000259" key="2">
    <source>
        <dbReference type="Pfam" id="PF12215"/>
    </source>
</evidence>
<dbReference type="InterPro" id="IPR012341">
    <property type="entry name" value="6hp_glycosidase-like_sf"/>
</dbReference>
<dbReference type="InterPro" id="IPR024462">
    <property type="entry name" value="GH116_N"/>
</dbReference>
<dbReference type="PANTHER" id="PTHR12654:SF0">
    <property type="entry name" value="NON-LYSOSOMAL GLUCOSYLCERAMIDASE"/>
    <property type="match status" value="1"/>
</dbReference>
<sequence length="865" mass="95450">MALPRRHFLRNMGIMASGFLLSKLPASGIGGFQSAPHNIPVSKNLDPTWVRSLYQRGKATTYTKSRGELKYIGMPVGGIGCGTLYLGGDGKLWLWDIFNENQEGVDPRQIPWPEALHEGAKVRSRDGANYIAPTVAADKRVLDQGFSVEYMLNGKPVVKQLSAEDWKEVRFEATYPVATVTYIEFPLEITMKAFSPFIPLDADNSGLPATILSFQVKNKGKENLDVQFTGRLENGVGIATGPREGGKVEEARRAKYTSVVYSSTVAAPARDAGTICFSVLDPTAVAELNAAITGSTTGFLKSRISVPAGSTSSPLDFIISWHFKNTGTLEKLVADAASGNYYSSKFKDALAVTQYIVDNFDHLRDTTFKWHRTWYDSTLPWWFMERTFLNISCLATTTAHRFATGRFWAWEGVGACEGTCTHVWQYAQAMGRIFPSIEKDLRERVDLGVGFVPETGMIWFRAENAKHPAIDGQAGTVLRFYREHTMSADSSFLKRNWSSIKKAITFIFNQDKNGDGMEDTPLENTLDAVWDGEIAWIVGLCIAAVRAGEVMAIEMGDASFAALCAKYVAAGRKNMETSLFNGEYFIHRPDAVLGRKKLGSYNTSHIDQVYGQAWAHQVGLGRILDKAKTVSALKALWKYNFTPDVGPYIKTHKGGRPYALAGEGGMIMNTNPRNEAKPYGESETWQLGYFHECMSGFEHQVAAHMMAEGLTDEAMILTRTVHDRYHAAKRNPFNEIECSDHYARAMASYGTFITACGFEYHGPSGYIAFAPRISASDFKAPFTGAEGWGTYSQQSGKAFSAEISMGYGHLDLQRIVLAVGFAARKVSVTLDGKAVPAAFKWKDGKIDIGFTERWTVEGVLGVKVS</sequence>
<keyword evidence="4" id="KW-1185">Reference proteome</keyword>
<dbReference type="GO" id="GO:0008422">
    <property type="term" value="F:beta-glucosidase activity"/>
    <property type="evidence" value="ECO:0007669"/>
    <property type="project" value="TreeGrafter"/>
</dbReference>
<protein>
    <submittedName>
        <fullName evidence="3">Uncharacterized protein, contains GBA2_N and DUF608 domains</fullName>
    </submittedName>
</protein>
<dbReference type="AlphaFoldDB" id="A0A1N6JYM0"/>
<feature type="domain" description="Glycosyl-hydrolase family 116 N-terminal" evidence="2">
    <location>
        <begin position="73"/>
        <end position="279"/>
    </location>
</feature>
<dbReference type="STRING" id="536979.SAMN04488055_4677"/>
<evidence type="ECO:0000313" key="3">
    <source>
        <dbReference type="EMBL" id="SIO49227.1"/>
    </source>
</evidence>
<accession>A0A1N6JYM0</accession>
<gene>
    <name evidence="3" type="ORF">SAMN04488055_4677</name>
</gene>
<dbReference type="Pfam" id="PF04685">
    <property type="entry name" value="DUF608"/>
    <property type="match status" value="1"/>
</dbReference>